<dbReference type="GO" id="GO:0005829">
    <property type="term" value="C:cytosol"/>
    <property type="evidence" value="ECO:0007669"/>
    <property type="project" value="TreeGrafter"/>
</dbReference>
<feature type="binding site" evidence="7">
    <location>
        <position position="116"/>
    </location>
    <ligand>
        <name>Zn(2+)</name>
        <dbReference type="ChEBI" id="CHEBI:29105"/>
    </ligand>
</feature>
<feature type="short sequence motif" description="'KMSKS' region" evidence="7">
    <location>
        <begin position="225"/>
        <end position="229"/>
    </location>
</feature>
<dbReference type="GO" id="GO:0004818">
    <property type="term" value="F:glutamate-tRNA ligase activity"/>
    <property type="evidence" value="ECO:0007669"/>
    <property type="project" value="TreeGrafter"/>
</dbReference>
<comment type="cofactor">
    <cofactor evidence="7">
        <name>Zn(2+)</name>
        <dbReference type="ChEBI" id="CHEBI:29105"/>
    </cofactor>
    <text evidence="7">Binds 1 zinc ion per subunit.</text>
</comment>
<dbReference type="Gene3D" id="3.40.50.620">
    <property type="entry name" value="HUPs"/>
    <property type="match status" value="1"/>
</dbReference>
<keyword evidence="8" id="KW-0648">Protein biosynthesis</keyword>
<dbReference type="GO" id="GO:0008270">
    <property type="term" value="F:zinc ion binding"/>
    <property type="evidence" value="ECO:0007669"/>
    <property type="project" value="UniProtKB-UniRule"/>
</dbReference>
<feature type="short sequence motif" description="'HIGH' region" evidence="7">
    <location>
        <begin position="9"/>
        <end position="19"/>
    </location>
</feature>
<proteinExistence type="inferred from homology"/>
<evidence type="ECO:0000256" key="7">
    <source>
        <dbReference type="HAMAP-Rule" id="MF_01428"/>
    </source>
</evidence>
<gene>
    <name evidence="7" type="primary">gluQ</name>
    <name evidence="10" type="ORF">A10D4_00120</name>
</gene>
<evidence type="ECO:0000256" key="2">
    <source>
        <dbReference type="ARBA" id="ARBA00022723"/>
    </source>
</evidence>
<dbReference type="PANTHER" id="PTHR43311">
    <property type="entry name" value="GLUTAMATE--TRNA LIGASE"/>
    <property type="match status" value="1"/>
</dbReference>
<dbReference type="Proteomes" id="UP000014115">
    <property type="component" value="Unassembled WGS sequence"/>
</dbReference>
<evidence type="ECO:0000313" key="10">
    <source>
        <dbReference type="EMBL" id="EKE87454.1"/>
    </source>
</evidence>
<keyword evidence="5 7" id="KW-0067">ATP-binding</keyword>
<protein>
    <recommendedName>
        <fullName evidence="7">Glutamyl-Q tRNA(Asp) synthetase</fullName>
        <shortName evidence="7">Glu-Q-RSs</shortName>
        <ecNumber evidence="7">6.1.1.-</ecNumber>
    </recommendedName>
</protein>
<feature type="binding site" evidence="7">
    <location>
        <begin position="6"/>
        <end position="10"/>
    </location>
    <ligand>
        <name>L-glutamate</name>
        <dbReference type="ChEBI" id="CHEBI:29985"/>
    </ligand>
</feature>
<dbReference type="HAMAP" id="MF_01428">
    <property type="entry name" value="Glu_Q_tRNA_synth"/>
    <property type="match status" value="1"/>
</dbReference>
<keyword evidence="3 7" id="KW-0547">Nucleotide-binding</keyword>
<evidence type="ECO:0000313" key="11">
    <source>
        <dbReference type="Proteomes" id="UP000014115"/>
    </source>
</evidence>
<keyword evidence="1 7" id="KW-0436">Ligase</keyword>
<feature type="binding site" evidence="7">
    <location>
        <position position="228"/>
    </location>
    <ligand>
        <name>ATP</name>
        <dbReference type="ChEBI" id="CHEBI:30616"/>
    </ligand>
</feature>
<comment type="caution">
    <text evidence="10">The sequence shown here is derived from an EMBL/GenBank/DDBJ whole genome shotgun (WGS) entry which is preliminary data.</text>
</comment>
<dbReference type="STRING" id="740709.A10D4_00120"/>
<name>K2KY03_9GAMM</name>
<dbReference type="eggNOG" id="COG0008">
    <property type="taxonomic scope" value="Bacteria"/>
</dbReference>
<sequence>MAYCGRFAPTPSGPLHFGSLIAALGSYLDAKAHAGRWLVRIEDVDKPRAQDAAADTILMQLEQHGLHWDGEVIKQSQRDDLYQHYLQRLHTAGLTYRCDCSRRQIKANGLYYSGYCRHRSNVSEPYAIRFCNDQAELHFTDRYQGRVDLEPAFAREDFVLKRRDQLYAYQLAVVVDDIEQGVTDIVRGSDLLLPSSWQLSLWQQFTQQQPRLMHLPLALDPQGRKLSKQNHAPALDSSRISENLFQALQFLTLEPDAALRHEPAAIILEWALQRWSVSEFF</sequence>
<evidence type="ECO:0000256" key="8">
    <source>
        <dbReference type="RuleBase" id="RU363037"/>
    </source>
</evidence>
<comment type="similarity">
    <text evidence="7">Belongs to the class-I aminoacyl-tRNA synthetase family. GluQ subfamily.</text>
</comment>
<evidence type="ECO:0000259" key="9">
    <source>
        <dbReference type="Pfam" id="PF00749"/>
    </source>
</evidence>
<dbReference type="NCBIfam" id="NF004314">
    <property type="entry name" value="PRK05710.1-3"/>
    <property type="match status" value="1"/>
</dbReference>
<dbReference type="NCBIfam" id="TIGR03838">
    <property type="entry name" value="queuosine_YadB"/>
    <property type="match status" value="1"/>
</dbReference>
<feature type="binding site" evidence="7">
    <location>
        <position position="169"/>
    </location>
    <ligand>
        <name>L-glutamate</name>
        <dbReference type="ChEBI" id="CHEBI:29985"/>
    </ligand>
</feature>
<organism evidence="10 11">
    <name type="scientific">Idiomarina xiamenensis 10-D-4</name>
    <dbReference type="NCBI Taxonomy" id="740709"/>
    <lineage>
        <taxon>Bacteria</taxon>
        <taxon>Pseudomonadati</taxon>
        <taxon>Pseudomonadota</taxon>
        <taxon>Gammaproteobacteria</taxon>
        <taxon>Alteromonadales</taxon>
        <taxon>Idiomarinaceae</taxon>
        <taxon>Idiomarina</taxon>
    </lineage>
</organism>
<comment type="function">
    <text evidence="7">Catalyzes the tRNA-independent activation of glutamate in presence of ATP and the subsequent transfer of glutamate onto a tRNA(Asp). Glutamate is transferred on the 2-amino-5-(4,5-dihydroxy-2-cyclopenten-1-yl) moiety of the queuosine in the wobble position of the QUC anticodon.</text>
</comment>
<dbReference type="InterPro" id="IPR014729">
    <property type="entry name" value="Rossmann-like_a/b/a_fold"/>
</dbReference>
<dbReference type="PATRIC" id="fig|740709.3.peg.24"/>
<feature type="binding site" evidence="7">
    <location>
        <position position="42"/>
    </location>
    <ligand>
        <name>L-glutamate</name>
        <dbReference type="ChEBI" id="CHEBI:29985"/>
    </ligand>
</feature>
<dbReference type="GO" id="GO:0006424">
    <property type="term" value="P:glutamyl-tRNA aminoacylation"/>
    <property type="evidence" value="ECO:0007669"/>
    <property type="project" value="InterPro"/>
</dbReference>
<keyword evidence="6 7" id="KW-0030">Aminoacyl-tRNA synthetase</keyword>
<dbReference type="InterPro" id="IPR049940">
    <property type="entry name" value="GluQ/Sye"/>
</dbReference>
<dbReference type="Pfam" id="PF00749">
    <property type="entry name" value="tRNA-synt_1c"/>
    <property type="match status" value="1"/>
</dbReference>
<keyword evidence="4 7" id="KW-0862">Zinc</keyword>
<dbReference type="SUPFAM" id="SSF52374">
    <property type="entry name" value="Nucleotidylyl transferase"/>
    <property type="match status" value="1"/>
</dbReference>
<evidence type="ECO:0000256" key="5">
    <source>
        <dbReference type="ARBA" id="ARBA00022840"/>
    </source>
</evidence>
<evidence type="ECO:0000256" key="6">
    <source>
        <dbReference type="ARBA" id="ARBA00023146"/>
    </source>
</evidence>
<feature type="binding site" evidence="7">
    <location>
        <position position="112"/>
    </location>
    <ligand>
        <name>Zn(2+)</name>
        <dbReference type="ChEBI" id="CHEBI:29105"/>
    </ligand>
</feature>
<feature type="domain" description="Glutamyl/glutaminyl-tRNA synthetase class Ib catalytic" evidence="9">
    <location>
        <begin position="6"/>
        <end position="238"/>
    </location>
</feature>
<dbReference type="InterPro" id="IPR020058">
    <property type="entry name" value="Glu/Gln-tRNA-synth_Ib_cat-dom"/>
</dbReference>
<dbReference type="RefSeq" id="WP_008486937.1">
    <property type="nucleotide sequence ID" value="NZ_AMRG01000001.1"/>
</dbReference>
<evidence type="ECO:0000256" key="3">
    <source>
        <dbReference type="ARBA" id="ARBA00022741"/>
    </source>
</evidence>
<keyword evidence="11" id="KW-1185">Reference proteome</keyword>
<dbReference type="InterPro" id="IPR000924">
    <property type="entry name" value="Glu/Gln-tRNA-synth"/>
</dbReference>
<dbReference type="OrthoDB" id="9807503at2"/>
<evidence type="ECO:0000256" key="1">
    <source>
        <dbReference type="ARBA" id="ARBA00022598"/>
    </source>
</evidence>
<reference evidence="10 11" key="1">
    <citation type="journal article" date="2012" name="J. Bacteriol.">
        <title>Genome Sequence of Idiomarina xiamenensis Type Strain 10-D-4.</title>
        <authorList>
            <person name="Lai Q."/>
            <person name="Wang L."/>
            <person name="Wang W."/>
            <person name="Shao Z."/>
        </authorList>
    </citation>
    <scope>NUCLEOTIDE SEQUENCE [LARGE SCALE GENOMIC DNA]</scope>
    <source>
        <strain evidence="10 11">10-D-4</strain>
    </source>
</reference>
<dbReference type="FunFam" id="3.40.50.620:FF:000093">
    <property type="entry name" value="Glutamyl-Q tRNA(Asp) synthetase"/>
    <property type="match status" value="1"/>
</dbReference>
<dbReference type="PRINTS" id="PR00987">
    <property type="entry name" value="TRNASYNTHGLU"/>
</dbReference>
<keyword evidence="2 7" id="KW-0479">Metal-binding</keyword>
<dbReference type="InterPro" id="IPR022380">
    <property type="entry name" value="Glu-Q_tRNA(Asp)_Synthase"/>
</dbReference>
<dbReference type="GO" id="GO:0006400">
    <property type="term" value="P:tRNA modification"/>
    <property type="evidence" value="ECO:0007669"/>
    <property type="project" value="InterPro"/>
</dbReference>
<feature type="binding site" evidence="7">
    <location>
        <position position="98"/>
    </location>
    <ligand>
        <name>Zn(2+)</name>
        <dbReference type="ChEBI" id="CHEBI:29105"/>
    </ligand>
</feature>
<feature type="binding site" evidence="7">
    <location>
        <position position="187"/>
    </location>
    <ligand>
        <name>L-glutamate</name>
        <dbReference type="ChEBI" id="CHEBI:29985"/>
    </ligand>
</feature>
<dbReference type="GO" id="GO:0005524">
    <property type="term" value="F:ATP binding"/>
    <property type="evidence" value="ECO:0007669"/>
    <property type="project" value="UniProtKB-KW"/>
</dbReference>
<dbReference type="AlphaFoldDB" id="K2KY03"/>
<feature type="binding site" evidence="7">
    <location>
        <position position="100"/>
    </location>
    <ligand>
        <name>Zn(2+)</name>
        <dbReference type="ChEBI" id="CHEBI:29105"/>
    </ligand>
</feature>
<dbReference type="EMBL" id="AMRG01000001">
    <property type="protein sequence ID" value="EKE87454.1"/>
    <property type="molecule type" value="Genomic_DNA"/>
</dbReference>
<evidence type="ECO:0000256" key="4">
    <source>
        <dbReference type="ARBA" id="ARBA00022833"/>
    </source>
</evidence>
<dbReference type="EC" id="6.1.1.-" evidence="7"/>
<accession>K2KY03</accession>
<dbReference type="PANTHER" id="PTHR43311:SF1">
    <property type="entry name" value="GLUTAMYL-Q TRNA(ASP) SYNTHETASE"/>
    <property type="match status" value="1"/>
</dbReference>